<protein>
    <recommendedName>
        <fullName evidence="3">Lipoprotein</fullName>
    </recommendedName>
</protein>
<keyword evidence="2" id="KW-1185">Reference proteome</keyword>
<dbReference type="KEGG" id="alq:C7Y71_008140"/>
<reference evidence="1 2" key="1">
    <citation type="submission" date="2018-11" db="EMBL/GenBank/DDBJ databases">
        <authorList>
            <person name="Na S.W."/>
            <person name="Baik M."/>
        </authorList>
    </citation>
    <scope>NUCLEOTIDE SEQUENCE [LARGE SCALE GENOMIC DNA]</scope>
    <source>
        <strain evidence="1 2">E39</strain>
    </source>
</reference>
<name>A0A5P8E7M3_9BACT</name>
<dbReference type="RefSeq" id="WP_111898059.1">
    <property type="nucleotide sequence ID" value="NZ_CP033459.1"/>
</dbReference>
<dbReference type="AlphaFoldDB" id="A0A5P8E7M3"/>
<sequence length="330" mass="37641">MKRHYYILLSLFIFCTITTGCRKEIGNVPEPCPSVYYWQTQLALDSTERAYLRQHEVGKMYVKFFDVALLDGRAMPVGTLQFRDSIPAGIKVIPTVFITEECLHADTASLGEKIATRVKKMTDSEHVPNVSEVQIDCDWTPRSRDTYFALLEDIRTRLKAFGWGMSVTIRLHQLQQAPPPADYGVLMVYNTGNLKVRSDHNPILDMRDVEPFLKHLRNYDLPLCAAYPNYRWQLLFSGKDFKGILYDENLSDSTIYARISGDTLYQVIQARTLHGAMTADYDIHIVPGQEVRVWECSEADVKAIADKLEEVRPGINAQTIIYHLGAVSKK</sequence>
<evidence type="ECO:0008006" key="3">
    <source>
        <dbReference type="Google" id="ProtNLM"/>
    </source>
</evidence>
<dbReference type="Proteomes" id="UP000249375">
    <property type="component" value="Chromosome"/>
</dbReference>
<dbReference type="PROSITE" id="PS51257">
    <property type="entry name" value="PROKAR_LIPOPROTEIN"/>
    <property type="match status" value="1"/>
</dbReference>
<accession>A0A5P8E7M3</accession>
<evidence type="ECO:0000313" key="1">
    <source>
        <dbReference type="EMBL" id="QFQ12991.1"/>
    </source>
</evidence>
<proteinExistence type="predicted"/>
<evidence type="ECO:0000313" key="2">
    <source>
        <dbReference type="Proteomes" id="UP000249375"/>
    </source>
</evidence>
<gene>
    <name evidence="1" type="ORF">C7Y71_008140</name>
</gene>
<dbReference type="OrthoDB" id="634553at2"/>
<dbReference type="EMBL" id="CP033459">
    <property type="protein sequence ID" value="QFQ12991.1"/>
    <property type="molecule type" value="Genomic_DNA"/>
</dbReference>
<organism evidence="1 2">
    <name type="scientific">Pseudoprevotella muciniphila</name>
    <dbReference type="NCBI Taxonomy" id="2133944"/>
    <lineage>
        <taxon>Bacteria</taxon>
        <taxon>Pseudomonadati</taxon>
        <taxon>Bacteroidota</taxon>
        <taxon>Bacteroidia</taxon>
        <taxon>Bacteroidales</taxon>
        <taxon>Prevotellaceae</taxon>
        <taxon>Pseudoprevotella</taxon>
    </lineage>
</organism>